<dbReference type="Proteomes" id="UP000029558">
    <property type="component" value="Chromosome"/>
</dbReference>
<accession>A0A1L6TA59</accession>
<evidence type="ECO:0000313" key="1">
    <source>
        <dbReference type="EMBL" id="ALB22115.1"/>
    </source>
</evidence>
<dbReference type="AlphaFoldDB" id="A0A1L6TA59"/>
<organism evidence="1 2">
    <name type="scientific">Piscirickettsia salmonis</name>
    <dbReference type="NCBI Taxonomy" id="1238"/>
    <lineage>
        <taxon>Bacteria</taxon>
        <taxon>Pseudomonadati</taxon>
        <taxon>Pseudomonadota</taxon>
        <taxon>Gammaproteobacteria</taxon>
        <taxon>Thiotrichales</taxon>
        <taxon>Piscirickettsiaceae</taxon>
        <taxon>Piscirickettsia</taxon>
    </lineage>
</organism>
<evidence type="ECO:0000313" key="2">
    <source>
        <dbReference type="Proteomes" id="UP000029558"/>
    </source>
</evidence>
<protein>
    <submittedName>
        <fullName evidence="1">N-acetylmuramidase</fullName>
    </submittedName>
</protein>
<dbReference type="EMBL" id="CP012508">
    <property type="protein sequence ID" value="ALB22115.1"/>
    <property type="molecule type" value="Genomic_DNA"/>
</dbReference>
<sequence>MLPVDKDKLYLAVNQAIAWLRENKPKHWYSFSHIKHNFEDELKILTELQDKIENDTCTMDDVKNCIKATGKHKHSFIG</sequence>
<dbReference type="OrthoDB" id="5617822at2"/>
<gene>
    <name evidence="1" type="ORF">KU39_932</name>
</gene>
<dbReference type="RefSeq" id="WP_017376859.1">
    <property type="nucleotide sequence ID" value="NZ_CP012508.1"/>
</dbReference>
<proteinExistence type="predicted"/>
<reference evidence="1 2" key="1">
    <citation type="journal article" date="2014" name="Genome Announc.">
        <title>Comparative Genome Analysis of Two Isolates of the Fish Pathogen Piscirickettsia salmonis from Different Hosts Reveals Major Differences in Virulence-Associated Secretion Systems.</title>
        <authorList>
            <person name="Bohle H."/>
            <person name="Henriquez P."/>
            <person name="Grothusen H."/>
            <person name="Navas E."/>
            <person name="Sandoval A."/>
            <person name="Bustamante F."/>
            <person name="Bustos P."/>
            <person name="Mancilla M."/>
        </authorList>
    </citation>
    <scope>NUCLEOTIDE SEQUENCE [LARGE SCALE GENOMIC DNA]</scope>
    <source>
        <strain evidence="2">B1-32597</strain>
    </source>
</reference>
<name>A0A1L6TA59_PISSA</name>